<evidence type="ECO:0000313" key="3">
    <source>
        <dbReference type="EMBL" id="PYE49764.1"/>
    </source>
</evidence>
<feature type="signal peptide" evidence="1">
    <location>
        <begin position="1"/>
        <end position="25"/>
    </location>
</feature>
<dbReference type="Proteomes" id="UP000247790">
    <property type="component" value="Unassembled WGS sequence"/>
</dbReference>
<name>A0A2V4VKJ5_PAEBA</name>
<dbReference type="InterPro" id="IPR001119">
    <property type="entry name" value="SLH_dom"/>
</dbReference>
<keyword evidence="1" id="KW-0732">Signal</keyword>
<evidence type="ECO:0000259" key="2">
    <source>
        <dbReference type="PROSITE" id="PS51272"/>
    </source>
</evidence>
<protein>
    <submittedName>
        <fullName evidence="3">S-layer family protein</fullName>
    </submittedName>
    <submittedName>
        <fullName evidence="4">S-layer homology domain-containing protein</fullName>
    </submittedName>
</protein>
<dbReference type="EMBL" id="CP054614">
    <property type="protein sequence ID" value="QKS56546.1"/>
    <property type="molecule type" value="Genomic_DNA"/>
</dbReference>
<organism evidence="3 5">
    <name type="scientific">Paenibacillus barcinonensis</name>
    <dbReference type="NCBI Taxonomy" id="198119"/>
    <lineage>
        <taxon>Bacteria</taxon>
        <taxon>Bacillati</taxon>
        <taxon>Bacillota</taxon>
        <taxon>Bacilli</taxon>
        <taxon>Bacillales</taxon>
        <taxon>Paenibacillaceae</taxon>
        <taxon>Paenibacillus</taxon>
    </lineage>
</organism>
<evidence type="ECO:0000313" key="4">
    <source>
        <dbReference type="EMBL" id="QKS56546.1"/>
    </source>
</evidence>
<feature type="chain" id="PRO_5016036715" evidence="1">
    <location>
        <begin position="26"/>
        <end position="340"/>
    </location>
</feature>
<evidence type="ECO:0000313" key="6">
    <source>
        <dbReference type="Proteomes" id="UP000509327"/>
    </source>
</evidence>
<proteinExistence type="predicted"/>
<dbReference type="AlphaFoldDB" id="A0A2V4VKJ5"/>
<dbReference type="InterPro" id="IPR051465">
    <property type="entry name" value="Cell_Envelope_Struct_Comp"/>
</dbReference>
<evidence type="ECO:0000313" key="5">
    <source>
        <dbReference type="Proteomes" id="UP000247790"/>
    </source>
</evidence>
<sequence length="340" mass="36416">MKYKRFLALVGSILLSIQLTTAVSAADPSEKFGDVQSSHWAYGTIQWAINNGVIKGYPDGTFKPSKQVSEAEFLMMFISAYEEVKPISGQTHWADPVYEIAVSKNWPVNGAAKTAIGRATRDQAVTRGDVANIIAGANGINYIGKDAIQYLLNENLAGGKTGSTVEGYKGNDKLTRAEAVAFIKRAMDNGLTKLEDRPRFPTDKPVTPPATNVPTGVKTVYDAIVKTISASAYKGYEVKSNAKEVSVNNSDGYASVSYMLPQSGKGSNQVITFDASSSASQKLATDMLKAAGVPVTSSFTSKLSSAVESRETSTTTYGGYKVSIEPHPTAYDTVVIRFSK</sequence>
<dbReference type="EMBL" id="QJSW01000005">
    <property type="protein sequence ID" value="PYE49764.1"/>
    <property type="molecule type" value="Genomic_DNA"/>
</dbReference>
<dbReference type="RefSeq" id="WP_167433663.1">
    <property type="nucleotide sequence ID" value="NZ_CP054614.1"/>
</dbReference>
<feature type="domain" description="SLH" evidence="2">
    <location>
        <begin position="28"/>
        <end position="91"/>
    </location>
</feature>
<reference evidence="3 5" key="1">
    <citation type="submission" date="2018-06" db="EMBL/GenBank/DDBJ databases">
        <title>Genomic Encyclopedia of Type Strains, Phase III (KMG-III): the genomes of soil and plant-associated and newly described type strains.</title>
        <authorList>
            <person name="Whitman W."/>
        </authorList>
    </citation>
    <scope>NUCLEOTIDE SEQUENCE [LARGE SCALE GENOMIC DNA]</scope>
    <source>
        <strain evidence="3 5">CECT 7022</strain>
    </source>
</reference>
<dbReference type="Proteomes" id="UP000509327">
    <property type="component" value="Chromosome"/>
</dbReference>
<accession>A0A2V4VKJ5</accession>
<dbReference type="PANTHER" id="PTHR43308">
    <property type="entry name" value="OUTER MEMBRANE PROTEIN ALPHA-RELATED"/>
    <property type="match status" value="1"/>
</dbReference>
<dbReference type="PROSITE" id="PS51272">
    <property type="entry name" value="SLH"/>
    <property type="match status" value="2"/>
</dbReference>
<gene>
    <name evidence="3" type="ORF">DFQ00_105268</name>
    <name evidence="4" type="ORF">HUB98_09470</name>
</gene>
<dbReference type="Pfam" id="PF00395">
    <property type="entry name" value="SLH"/>
    <property type="match status" value="1"/>
</dbReference>
<feature type="domain" description="SLH" evidence="2">
    <location>
        <begin position="131"/>
        <end position="197"/>
    </location>
</feature>
<dbReference type="PANTHER" id="PTHR43308:SF5">
    <property type="entry name" value="S-LAYER PROTEIN _ PEPTIDOGLYCAN ENDO-BETA-N-ACETYLGLUCOSAMINIDASE"/>
    <property type="match status" value="1"/>
</dbReference>
<evidence type="ECO:0000256" key="1">
    <source>
        <dbReference type="SAM" id="SignalP"/>
    </source>
</evidence>
<keyword evidence="6" id="KW-1185">Reference proteome</keyword>
<reference evidence="4 6" key="2">
    <citation type="submission" date="2020-06" db="EMBL/GenBank/DDBJ databases">
        <title>Complete genome of Paenibacillus barcinonensis KACC11450.</title>
        <authorList>
            <person name="Kim M."/>
            <person name="Park Y.-J."/>
            <person name="Shin J.-H."/>
        </authorList>
    </citation>
    <scope>NUCLEOTIDE SEQUENCE [LARGE SCALE GENOMIC DNA]</scope>
    <source>
        <strain evidence="4 6">KACC11450</strain>
    </source>
</reference>